<sequence>MTSENEHDEAAALAPTQSLFAGNAAVAPVSEPKEEEAVETVQAVEEVVTEAPEPTDAGDSEQTMEAVQTEHAAEDLTVAEATVAATEQPKTLKELQAEKAALDAKIAAQQKAERKAVVDQIAIVVKNYNIPVAELVEALGGLPNPRKGTKAPVLFTDGKNNWTGRGKIPNWLKDKNIEDYRIK</sequence>
<dbReference type="InterPro" id="IPR037150">
    <property type="entry name" value="H-NS_C_dom_sf"/>
</dbReference>
<keyword evidence="2" id="KW-1185">Reference proteome</keyword>
<name>A0A858MR56_9CAUD</name>
<dbReference type="Proteomes" id="UP000671973">
    <property type="component" value="Segment"/>
</dbReference>
<dbReference type="GO" id="GO:0003677">
    <property type="term" value="F:DNA binding"/>
    <property type="evidence" value="ECO:0007669"/>
    <property type="project" value="InterPro"/>
</dbReference>
<dbReference type="EMBL" id="MT234338">
    <property type="protein sequence ID" value="QIW87264.1"/>
    <property type="molecule type" value="Genomic_DNA"/>
</dbReference>
<evidence type="ECO:0000313" key="1">
    <source>
        <dbReference type="EMBL" id="QIW87264.1"/>
    </source>
</evidence>
<protein>
    <submittedName>
        <fullName evidence="1">H-NS histone family protein</fullName>
    </submittedName>
</protein>
<dbReference type="SUPFAM" id="SSF81273">
    <property type="entry name" value="H-NS histone-like proteins"/>
    <property type="match status" value="1"/>
</dbReference>
<proteinExistence type="predicted"/>
<evidence type="ECO:0000313" key="2">
    <source>
        <dbReference type="Proteomes" id="UP000671973"/>
    </source>
</evidence>
<dbReference type="Gene3D" id="4.10.430.10">
    <property type="entry name" value="Histone-like protein H-NS, C-terminal domain"/>
    <property type="match status" value="1"/>
</dbReference>
<organism evidence="1 2">
    <name type="scientific">Agrobacterium phage OLIVR1</name>
    <dbReference type="NCBI Taxonomy" id="2723769"/>
    <lineage>
        <taxon>Viruses</taxon>
        <taxon>Duplodnaviria</taxon>
        <taxon>Heunggongvirae</taxon>
        <taxon>Uroviricota</taxon>
        <taxon>Caudoviricetes</taxon>
        <taxon>Schitoviridae</taxon>
        <taxon>Oliverunavirus</taxon>
        <taxon>Oliverunavirus OLIVR1</taxon>
    </lineage>
</organism>
<gene>
    <name evidence="1" type="ORF">Ab1vBOLIVR1_gp69</name>
</gene>
<reference evidence="1 2" key="1">
    <citation type="submission" date="2020-03" db="EMBL/GenBank/DDBJ databases">
        <authorList>
            <person name="Holtappels D."/>
            <person name="Bomans J.P.J."/>
            <person name="Lavigne R."/>
            <person name="Wagemans J."/>
        </authorList>
    </citation>
    <scope>NUCLEOTIDE SEQUENCE [LARGE SCALE GENOMIC DNA]</scope>
    <source>
        <strain evidence="1 2">OLIVR1</strain>
    </source>
</reference>
<accession>A0A858MR56</accession>